<dbReference type="PANTHER" id="PTHR43065:SF42">
    <property type="entry name" value="TWO-COMPONENT SENSOR PPRA"/>
    <property type="match status" value="1"/>
</dbReference>
<dbReference type="SUPFAM" id="SSF55874">
    <property type="entry name" value="ATPase domain of HSP90 chaperone/DNA topoisomerase II/histidine kinase"/>
    <property type="match status" value="1"/>
</dbReference>
<dbReference type="AlphaFoldDB" id="A0A845M871"/>
<dbReference type="SMART" id="SM00387">
    <property type="entry name" value="HATPase_c"/>
    <property type="match status" value="1"/>
</dbReference>
<accession>A0A845M871</accession>
<evidence type="ECO:0000256" key="1">
    <source>
        <dbReference type="ARBA" id="ARBA00000085"/>
    </source>
</evidence>
<dbReference type="InterPro" id="IPR000700">
    <property type="entry name" value="PAS-assoc_C"/>
</dbReference>
<dbReference type="InterPro" id="IPR036097">
    <property type="entry name" value="HisK_dim/P_sf"/>
</dbReference>
<dbReference type="InterPro" id="IPR036890">
    <property type="entry name" value="HATPase_C_sf"/>
</dbReference>
<feature type="compositionally biased region" description="Polar residues" evidence="5">
    <location>
        <begin position="637"/>
        <end position="647"/>
    </location>
</feature>
<feature type="region of interest" description="Disordered" evidence="5">
    <location>
        <begin position="637"/>
        <end position="657"/>
    </location>
</feature>
<dbReference type="Pfam" id="PF00512">
    <property type="entry name" value="HisKA"/>
    <property type="match status" value="1"/>
</dbReference>
<dbReference type="Proteomes" id="UP000445696">
    <property type="component" value="Unassembled WGS sequence"/>
</dbReference>
<evidence type="ECO:0000259" key="9">
    <source>
        <dbReference type="PROSITE" id="PS50113"/>
    </source>
</evidence>
<evidence type="ECO:0000259" key="6">
    <source>
        <dbReference type="PROSITE" id="PS50109"/>
    </source>
</evidence>
<dbReference type="Gene3D" id="3.30.565.10">
    <property type="entry name" value="Histidine kinase-like ATPase, C-terminal domain"/>
    <property type="match status" value="1"/>
</dbReference>
<reference evidence="10 11" key="1">
    <citation type="journal article" date="2014" name="Int. J. Syst. Evol. Microbiol.">
        <title>Sneathiella chungangensis sp. nov., isolated from a marine sand, and emended description of the genus Sneathiella.</title>
        <authorList>
            <person name="Siamphan C."/>
            <person name="Kim H."/>
            <person name="Lee J.S."/>
            <person name="Kim W."/>
        </authorList>
    </citation>
    <scope>NUCLEOTIDE SEQUENCE [LARGE SCALE GENOMIC DNA]</scope>
    <source>
        <strain evidence="10 11">KCTC 32476</strain>
    </source>
</reference>
<dbReference type="PROSITE" id="PS50109">
    <property type="entry name" value="HIS_KIN"/>
    <property type="match status" value="1"/>
</dbReference>
<dbReference type="InterPro" id="IPR001789">
    <property type="entry name" value="Sig_transdc_resp-reg_receiver"/>
</dbReference>
<evidence type="ECO:0000256" key="4">
    <source>
        <dbReference type="PROSITE-ProRule" id="PRU00169"/>
    </source>
</evidence>
<dbReference type="InterPro" id="IPR005467">
    <property type="entry name" value="His_kinase_dom"/>
</dbReference>
<proteinExistence type="predicted"/>
<dbReference type="SUPFAM" id="SSF47384">
    <property type="entry name" value="Homodimeric domain of signal transducing histidine kinase"/>
    <property type="match status" value="1"/>
</dbReference>
<dbReference type="PROSITE" id="PS50110">
    <property type="entry name" value="RESPONSE_REGULATORY"/>
    <property type="match status" value="1"/>
</dbReference>
<dbReference type="SMART" id="SM00448">
    <property type="entry name" value="REC"/>
    <property type="match status" value="1"/>
</dbReference>
<protein>
    <recommendedName>
        <fullName evidence="2">histidine kinase</fullName>
        <ecNumber evidence="2">2.7.13.3</ecNumber>
    </recommendedName>
</protein>
<evidence type="ECO:0000259" key="7">
    <source>
        <dbReference type="PROSITE" id="PS50110"/>
    </source>
</evidence>
<dbReference type="InterPro" id="IPR013656">
    <property type="entry name" value="PAS_4"/>
</dbReference>
<dbReference type="Gene3D" id="3.40.50.2300">
    <property type="match status" value="1"/>
</dbReference>
<dbReference type="RefSeq" id="WP_161337148.1">
    <property type="nucleotide sequence ID" value="NZ_JBHSDG010000002.1"/>
</dbReference>
<dbReference type="PROSITE" id="PS50112">
    <property type="entry name" value="PAS"/>
    <property type="match status" value="1"/>
</dbReference>
<dbReference type="EMBL" id="WTVA01000001">
    <property type="protein sequence ID" value="MZR20715.1"/>
    <property type="molecule type" value="Genomic_DNA"/>
</dbReference>
<keyword evidence="11" id="KW-1185">Reference proteome</keyword>
<feature type="domain" description="PAC" evidence="9">
    <location>
        <begin position="228"/>
        <end position="280"/>
    </location>
</feature>
<feature type="domain" description="PAS" evidence="8">
    <location>
        <begin position="156"/>
        <end position="226"/>
    </location>
</feature>
<dbReference type="Pfam" id="PF12860">
    <property type="entry name" value="PAS_7"/>
    <property type="match status" value="1"/>
</dbReference>
<dbReference type="GO" id="GO:0000155">
    <property type="term" value="F:phosphorelay sensor kinase activity"/>
    <property type="evidence" value="ECO:0007669"/>
    <property type="project" value="InterPro"/>
</dbReference>
<organism evidence="10 11">
    <name type="scientific">Sneathiella chungangensis</name>
    <dbReference type="NCBI Taxonomy" id="1418234"/>
    <lineage>
        <taxon>Bacteria</taxon>
        <taxon>Pseudomonadati</taxon>
        <taxon>Pseudomonadota</taxon>
        <taxon>Alphaproteobacteria</taxon>
        <taxon>Sneathiellales</taxon>
        <taxon>Sneathiellaceae</taxon>
        <taxon>Sneathiella</taxon>
    </lineage>
</organism>
<evidence type="ECO:0000256" key="3">
    <source>
        <dbReference type="ARBA" id="ARBA00022553"/>
    </source>
</evidence>
<feature type="domain" description="Response regulatory" evidence="7">
    <location>
        <begin position="522"/>
        <end position="637"/>
    </location>
</feature>
<name>A0A845M871_9PROT</name>
<evidence type="ECO:0000256" key="5">
    <source>
        <dbReference type="SAM" id="MobiDB-lite"/>
    </source>
</evidence>
<dbReference type="OrthoDB" id="9796100at2"/>
<dbReference type="InterPro" id="IPR004358">
    <property type="entry name" value="Sig_transdc_His_kin-like_C"/>
</dbReference>
<evidence type="ECO:0000256" key="2">
    <source>
        <dbReference type="ARBA" id="ARBA00012438"/>
    </source>
</evidence>
<comment type="caution">
    <text evidence="10">The sequence shown here is derived from an EMBL/GenBank/DDBJ whole genome shotgun (WGS) entry which is preliminary data.</text>
</comment>
<dbReference type="PROSITE" id="PS50113">
    <property type="entry name" value="PAC"/>
    <property type="match status" value="1"/>
</dbReference>
<dbReference type="PRINTS" id="PR00344">
    <property type="entry name" value="BCTRLSENSOR"/>
</dbReference>
<keyword evidence="3 4" id="KW-0597">Phosphoprotein</keyword>
<dbReference type="InterPro" id="IPR003661">
    <property type="entry name" value="HisK_dim/P_dom"/>
</dbReference>
<comment type="catalytic activity">
    <reaction evidence="1">
        <text>ATP + protein L-histidine = ADP + protein N-phospho-L-histidine.</text>
        <dbReference type="EC" id="2.7.13.3"/>
    </reaction>
</comment>
<dbReference type="SMART" id="SM00388">
    <property type="entry name" value="HisKA"/>
    <property type="match status" value="1"/>
</dbReference>
<dbReference type="SMART" id="SM00091">
    <property type="entry name" value="PAS"/>
    <property type="match status" value="2"/>
</dbReference>
<dbReference type="Gene3D" id="1.10.287.130">
    <property type="match status" value="1"/>
</dbReference>
<dbReference type="CDD" id="cd00130">
    <property type="entry name" value="PAS"/>
    <property type="match status" value="1"/>
</dbReference>
<dbReference type="CDD" id="cd00082">
    <property type="entry name" value="HisKA"/>
    <property type="match status" value="1"/>
</dbReference>
<dbReference type="InterPro" id="IPR011006">
    <property type="entry name" value="CheY-like_superfamily"/>
</dbReference>
<dbReference type="SUPFAM" id="SSF55785">
    <property type="entry name" value="PYP-like sensor domain (PAS domain)"/>
    <property type="match status" value="2"/>
</dbReference>
<evidence type="ECO:0000313" key="10">
    <source>
        <dbReference type="EMBL" id="MZR20715.1"/>
    </source>
</evidence>
<dbReference type="Pfam" id="PF08448">
    <property type="entry name" value="PAS_4"/>
    <property type="match status" value="1"/>
</dbReference>
<dbReference type="SUPFAM" id="SSF52172">
    <property type="entry name" value="CheY-like"/>
    <property type="match status" value="1"/>
</dbReference>
<feature type="domain" description="Histidine kinase" evidence="6">
    <location>
        <begin position="293"/>
        <end position="501"/>
    </location>
</feature>
<dbReference type="NCBIfam" id="TIGR00229">
    <property type="entry name" value="sensory_box"/>
    <property type="match status" value="1"/>
</dbReference>
<dbReference type="PANTHER" id="PTHR43065">
    <property type="entry name" value="SENSOR HISTIDINE KINASE"/>
    <property type="match status" value="1"/>
</dbReference>
<evidence type="ECO:0000313" key="11">
    <source>
        <dbReference type="Proteomes" id="UP000445696"/>
    </source>
</evidence>
<evidence type="ECO:0000259" key="8">
    <source>
        <dbReference type="PROSITE" id="PS50112"/>
    </source>
</evidence>
<dbReference type="Gene3D" id="3.30.450.20">
    <property type="entry name" value="PAS domain"/>
    <property type="match status" value="2"/>
</dbReference>
<dbReference type="InterPro" id="IPR000014">
    <property type="entry name" value="PAS"/>
</dbReference>
<feature type="modified residue" description="4-aspartylphosphate" evidence="4">
    <location>
        <position position="572"/>
    </location>
</feature>
<sequence length="657" mass="71920">MGDINPLRSEAASAVTDQLNMIMAGLDNIDQAMTIFDQDLNLVYANSRVHDLLGLPYEYMVKGTTLESIFRYNAMIGEYGIGDIDEMVNIRMETARKFESHVVERQRPNGIFIRVSGQPLDIGGFATIYTDITAQRQHEIKQEMLITERTRELRHSEERLRLIANEVPAGIAYLDSDFIIRFANIRFARGYGKTPDETIGTPAQDLLGDKTFSVARSRFELAIAGKHSDFGMEITLVDGKERYIQTYLHPDFRQDGSARGFYVLSVNVTRQKQAEAALAQAQKMEAVGRLSSGIAHDFNNLLTIILGNLRALYDAIETEHLKTDMIEPALRAAQRGAGLTEQLLAFARRQPLTPKVIELSDCLQSVVKIMKSSLPGGVELIDQLPEGPIYAHLDRSQLESSLLNLLINALQAITGHGRIEISLAEIDGMAQIRVLDNGVGMDEELVKKIFDPFFTTKGDNGGTGLGLSMAQSFVEQSKGDLDITSKPGEGTQITILLPTVAPAEDSESADDALPSRLTQPEIALLVDDEEEVRAVCRRDLISLGYGVLEADSVEAALSLLDAVEGISFVLSDIAMPGGQSGYDLASEVIRAKPGVKIVLMTGHADTYTTKSVQGHTLTILRKPFDIKALQDAIRDVSTTGTSGNGVNENADLHTGRQ</sequence>
<dbReference type="Pfam" id="PF00072">
    <property type="entry name" value="Response_reg"/>
    <property type="match status" value="1"/>
</dbReference>
<dbReference type="EC" id="2.7.13.3" evidence="2"/>
<dbReference type="InterPro" id="IPR003594">
    <property type="entry name" value="HATPase_dom"/>
</dbReference>
<gene>
    <name evidence="10" type="ORF">GQF03_00045</name>
</gene>
<dbReference type="Pfam" id="PF02518">
    <property type="entry name" value="HATPase_c"/>
    <property type="match status" value="1"/>
</dbReference>
<dbReference type="InterPro" id="IPR035965">
    <property type="entry name" value="PAS-like_dom_sf"/>
</dbReference>